<evidence type="ECO:0000256" key="4">
    <source>
        <dbReference type="SAM" id="MobiDB-lite"/>
    </source>
</evidence>
<reference evidence="7" key="1">
    <citation type="journal article" date="2019" name="Int. J. Syst. Evol. Microbiol.">
        <title>The Global Catalogue of Microorganisms (GCM) 10K type strain sequencing project: providing services to taxonomists for standard genome sequencing and annotation.</title>
        <authorList>
            <consortium name="The Broad Institute Genomics Platform"/>
            <consortium name="The Broad Institute Genome Sequencing Center for Infectious Disease"/>
            <person name="Wu L."/>
            <person name="Ma J."/>
        </authorList>
    </citation>
    <scope>NUCLEOTIDE SEQUENCE [LARGE SCALE GENOMIC DNA]</scope>
    <source>
        <strain evidence="7">CCM 7526</strain>
    </source>
</reference>
<gene>
    <name evidence="6" type="ORF">ACFQ5G_29675</name>
</gene>
<keyword evidence="3" id="KW-0949">S-adenosyl-L-methionine</keyword>
<evidence type="ECO:0000259" key="5">
    <source>
        <dbReference type="PROSITE" id="PS50123"/>
    </source>
</evidence>
<keyword evidence="7" id="KW-1185">Reference proteome</keyword>
<dbReference type="SMART" id="SM00138">
    <property type="entry name" value="MeTrc"/>
    <property type="match status" value="1"/>
</dbReference>
<keyword evidence="2" id="KW-0808">Transferase</keyword>
<dbReference type="EMBL" id="JBHTMK010000040">
    <property type="protein sequence ID" value="MFD1369528.1"/>
    <property type="molecule type" value="Genomic_DNA"/>
</dbReference>
<evidence type="ECO:0000256" key="1">
    <source>
        <dbReference type="ARBA" id="ARBA00022603"/>
    </source>
</evidence>
<dbReference type="InterPro" id="IPR011990">
    <property type="entry name" value="TPR-like_helical_dom_sf"/>
</dbReference>
<dbReference type="InterPro" id="IPR050903">
    <property type="entry name" value="Bact_Chemotaxis_MeTrfase"/>
</dbReference>
<organism evidence="6 7">
    <name type="scientific">Actinoplanes sichuanensis</name>
    <dbReference type="NCBI Taxonomy" id="512349"/>
    <lineage>
        <taxon>Bacteria</taxon>
        <taxon>Bacillati</taxon>
        <taxon>Actinomycetota</taxon>
        <taxon>Actinomycetes</taxon>
        <taxon>Micromonosporales</taxon>
        <taxon>Micromonosporaceae</taxon>
        <taxon>Actinoplanes</taxon>
    </lineage>
</organism>
<evidence type="ECO:0000256" key="3">
    <source>
        <dbReference type="ARBA" id="ARBA00022691"/>
    </source>
</evidence>
<protein>
    <submittedName>
        <fullName evidence="6">CheR family methyltransferase</fullName>
    </submittedName>
</protein>
<dbReference type="InterPro" id="IPR029063">
    <property type="entry name" value="SAM-dependent_MTases_sf"/>
</dbReference>
<keyword evidence="1 6" id="KW-0489">Methyltransferase</keyword>
<sequence>MGGRRWHATGGPVMISAASLTRFRELLQRRLGWTFADHDLGPTAEVLAARARAHGLTDREYLDRLTGRRWTAEVAELASALSITETYFFRHEEQFRVLRERVLPEMIEARAGQRVLRLLSVGCSSGEEAYSLAIAAIRARPGPDWIVTVTGVDANREMLRRARDAVYSSWSLRDTPEDVRRRWFRPVEDGFRVADEVTGTVRFVEHNVAGDDPQLWHPARYDVIFCRNLLMYLTAEVAAELIHRMTRALTDGGFLFLGHTDSLGSRPDGLDVCHANGTVYYQRRAVAPVRGETPAPPPRRIPAAAPPAPAARAVTDHGDQRRVLGLMRDDRFAEALDTAGDADSLTRGVLLAQLGRVDEARDTANRLLHAGGPQADAHHLLGVCHELDCAELAVGQYRLAAYLDPQFAMPRLRMGLLARRRGDDRGAADHLTAALELLTSENEERIVLFGGGFGRLALTTLCRTELDACGVRR</sequence>
<dbReference type="PANTHER" id="PTHR24422:SF19">
    <property type="entry name" value="CHEMOTAXIS PROTEIN METHYLTRANSFERASE"/>
    <property type="match status" value="1"/>
</dbReference>
<proteinExistence type="predicted"/>
<name>A0ABW4AH11_9ACTN</name>
<dbReference type="Pfam" id="PF01739">
    <property type="entry name" value="CheR"/>
    <property type="match status" value="1"/>
</dbReference>
<dbReference type="RefSeq" id="WP_317792303.1">
    <property type="nucleotide sequence ID" value="NZ_AP028461.1"/>
</dbReference>
<evidence type="ECO:0000313" key="7">
    <source>
        <dbReference type="Proteomes" id="UP001597183"/>
    </source>
</evidence>
<dbReference type="InterPro" id="IPR022642">
    <property type="entry name" value="CheR_C"/>
</dbReference>
<feature type="region of interest" description="Disordered" evidence="4">
    <location>
        <begin position="289"/>
        <end position="316"/>
    </location>
</feature>
<dbReference type="Proteomes" id="UP001597183">
    <property type="component" value="Unassembled WGS sequence"/>
</dbReference>
<dbReference type="Gene3D" id="1.25.40.10">
    <property type="entry name" value="Tetratricopeptide repeat domain"/>
    <property type="match status" value="1"/>
</dbReference>
<dbReference type="SUPFAM" id="SSF53335">
    <property type="entry name" value="S-adenosyl-L-methionine-dependent methyltransferases"/>
    <property type="match status" value="1"/>
</dbReference>
<dbReference type="InterPro" id="IPR000780">
    <property type="entry name" value="CheR_MeTrfase"/>
</dbReference>
<dbReference type="PROSITE" id="PS50123">
    <property type="entry name" value="CHER"/>
    <property type="match status" value="1"/>
</dbReference>
<dbReference type="SUPFAM" id="SSF48452">
    <property type="entry name" value="TPR-like"/>
    <property type="match status" value="1"/>
</dbReference>
<dbReference type="Gene3D" id="3.40.50.150">
    <property type="entry name" value="Vaccinia Virus protein VP39"/>
    <property type="match status" value="1"/>
</dbReference>
<comment type="caution">
    <text evidence="6">The sequence shown here is derived from an EMBL/GenBank/DDBJ whole genome shotgun (WGS) entry which is preliminary data.</text>
</comment>
<dbReference type="CDD" id="cd02440">
    <property type="entry name" value="AdoMet_MTases"/>
    <property type="match status" value="1"/>
</dbReference>
<dbReference type="GO" id="GO:0008168">
    <property type="term" value="F:methyltransferase activity"/>
    <property type="evidence" value="ECO:0007669"/>
    <property type="project" value="UniProtKB-KW"/>
</dbReference>
<dbReference type="PANTHER" id="PTHR24422">
    <property type="entry name" value="CHEMOTAXIS PROTEIN METHYLTRANSFERASE"/>
    <property type="match status" value="1"/>
</dbReference>
<evidence type="ECO:0000256" key="2">
    <source>
        <dbReference type="ARBA" id="ARBA00022679"/>
    </source>
</evidence>
<dbReference type="GO" id="GO:0032259">
    <property type="term" value="P:methylation"/>
    <property type="evidence" value="ECO:0007669"/>
    <property type="project" value="UniProtKB-KW"/>
</dbReference>
<accession>A0ABW4AH11</accession>
<feature type="domain" description="CheR-type methyltransferase" evidence="5">
    <location>
        <begin position="8"/>
        <end position="285"/>
    </location>
</feature>
<evidence type="ECO:0000313" key="6">
    <source>
        <dbReference type="EMBL" id="MFD1369528.1"/>
    </source>
</evidence>
<dbReference type="PRINTS" id="PR00996">
    <property type="entry name" value="CHERMTFRASE"/>
</dbReference>
<feature type="compositionally biased region" description="Pro residues" evidence="4">
    <location>
        <begin position="294"/>
        <end position="309"/>
    </location>
</feature>